<dbReference type="GO" id="GO:0003677">
    <property type="term" value="F:DNA binding"/>
    <property type="evidence" value="ECO:0007669"/>
    <property type="project" value="UniProtKB-UniRule"/>
</dbReference>
<feature type="region of interest" description="Disordered" evidence="5">
    <location>
        <begin position="212"/>
        <end position="243"/>
    </location>
</feature>
<dbReference type="InterPro" id="IPR050224">
    <property type="entry name" value="TALE_homeobox"/>
</dbReference>
<evidence type="ECO:0000313" key="7">
    <source>
        <dbReference type="EMBL" id="RMY71605.1"/>
    </source>
</evidence>
<dbReference type="VEuPathDB" id="FungiDB:BTJ68_07050"/>
<dbReference type="GO" id="GO:0006355">
    <property type="term" value="P:regulation of DNA-templated transcription"/>
    <property type="evidence" value="ECO:0007669"/>
    <property type="project" value="InterPro"/>
</dbReference>
<evidence type="ECO:0000259" key="6">
    <source>
        <dbReference type="PROSITE" id="PS50071"/>
    </source>
</evidence>
<feature type="compositionally biased region" description="Polar residues" evidence="5">
    <location>
        <begin position="32"/>
        <end position="42"/>
    </location>
</feature>
<feature type="compositionally biased region" description="Low complexity" evidence="5">
    <location>
        <begin position="107"/>
        <end position="126"/>
    </location>
</feature>
<dbReference type="EMBL" id="QWIO01001449">
    <property type="protein sequence ID" value="RMY71605.1"/>
    <property type="molecule type" value="Genomic_DNA"/>
</dbReference>
<feature type="compositionally biased region" description="Basic and acidic residues" evidence="5">
    <location>
        <begin position="226"/>
        <end position="235"/>
    </location>
</feature>
<evidence type="ECO:0000256" key="4">
    <source>
        <dbReference type="PROSITE-ProRule" id="PRU00108"/>
    </source>
</evidence>
<accession>A0A3M7E4Y0</accession>
<protein>
    <recommendedName>
        <fullName evidence="6">Homeobox domain-containing protein</fullName>
    </recommendedName>
</protein>
<organism evidence="7 8">
    <name type="scientific">Hortaea werneckii</name>
    <name type="common">Black yeast</name>
    <name type="synonym">Cladosporium werneckii</name>
    <dbReference type="NCBI Taxonomy" id="91943"/>
    <lineage>
        <taxon>Eukaryota</taxon>
        <taxon>Fungi</taxon>
        <taxon>Dikarya</taxon>
        <taxon>Ascomycota</taxon>
        <taxon>Pezizomycotina</taxon>
        <taxon>Dothideomycetes</taxon>
        <taxon>Dothideomycetidae</taxon>
        <taxon>Mycosphaerellales</taxon>
        <taxon>Teratosphaeriaceae</taxon>
        <taxon>Hortaea</taxon>
    </lineage>
</organism>
<dbReference type="SUPFAM" id="SSF46689">
    <property type="entry name" value="Homeodomain-like"/>
    <property type="match status" value="1"/>
</dbReference>
<feature type="region of interest" description="Disordered" evidence="5">
    <location>
        <begin position="1"/>
        <end position="169"/>
    </location>
</feature>
<evidence type="ECO:0000256" key="1">
    <source>
        <dbReference type="ARBA" id="ARBA00023125"/>
    </source>
</evidence>
<dbReference type="Gene3D" id="1.10.10.60">
    <property type="entry name" value="Homeodomain-like"/>
    <property type="match status" value="1"/>
</dbReference>
<dbReference type="AlphaFoldDB" id="A0A3M7E4Y0"/>
<keyword evidence="3 4" id="KW-0539">Nucleus</keyword>
<comment type="caution">
    <text evidence="7">The sequence shown here is derived from an EMBL/GenBank/DDBJ whole genome shotgun (WGS) entry which is preliminary data.</text>
</comment>
<gene>
    <name evidence="7" type="ORF">D0864_10606</name>
</gene>
<reference evidence="7 8" key="1">
    <citation type="journal article" date="2018" name="BMC Genomics">
        <title>Genomic evidence for intraspecific hybridization in a clonal and extremely halotolerant yeast.</title>
        <authorList>
            <person name="Gostincar C."/>
            <person name="Stajich J.E."/>
            <person name="Zupancic J."/>
            <person name="Zalar P."/>
            <person name="Gunde-Cimerman N."/>
        </authorList>
    </citation>
    <scope>NUCLEOTIDE SEQUENCE [LARGE SCALE GENOMIC DNA]</scope>
    <source>
        <strain evidence="7 8">EXF-10513</strain>
    </source>
</reference>
<evidence type="ECO:0000256" key="2">
    <source>
        <dbReference type="ARBA" id="ARBA00023155"/>
    </source>
</evidence>
<sequence>MESLTLSDYRGSTRFPAPISYDSSPRLPTPEASCSGSEGIGNSSSRRKSRHRTSLNDTPFSSTMDCYKTGSRSFASPRRLHATPHSPPVHFSESQKPSLPPLKTVLASSITSPPQSPTAAPSALQPRPCEPAYTTSTYKPPSLYPSKKQRTEPLPECYPLTRPGTMSPSRTASCSLHPGYACPADGSHCLSSAGNDMRAPRRLSVQQPPHIASHPFGPASVTPEKCPGRVSREPSIDGARSGTVPIFKPVHVAPSHDHDIHDLSVHRTTNVGFPSPREVNDDHLRPRNLAYHAQLIPRESHGSRIDNARLTKRDCWPAPQASSPYGVYESPQSQYFMQAHYEYQHGKTRKRSNLPKQSTEIMKTWFDENMSNPYPSEEQKALFSKVCIELLIFHFPLLGLTKRQATGISMTQVSNWFINHRRRCPELRDKRERGRVGGRDFDL</sequence>
<comment type="subcellular location">
    <subcellularLocation>
        <location evidence="4">Nucleus</location>
    </subcellularLocation>
</comment>
<dbReference type="PANTHER" id="PTHR11850">
    <property type="entry name" value="HOMEOBOX PROTEIN TRANSCRIPTION FACTORS"/>
    <property type="match status" value="1"/>
</dbReference>
<evidence type="ECO:0000256" key="5">
    <source>
        <dbReference type="SAM" id="MobiDB-lite"/>
    </source>
</evidence>
<dbReference type="InterPro" id="IPR001356">
    <property type="entry name" value="HD"/>
</dbReference>
<evidence type="ECO:0000313" key="8">
    <source>
        <dbReference type="Proteomes" id="UP000269539"/>
    </source>
</evidence>
<keyword evidence="2 4" id="KW-0371">Homeobox</keyword>
<proteinExistence type="predicted"/>
<feature type="domain" description="Homeobox" evidence="6">
    <location>
        <begin position="345"/>
        <end position="427"/>
    </location>
</feature>
<keyword evidence="1 4" id="KW-0238">DNA-binding</keyword>
<dbReference type="Pfam" id="PF05920">
    <property type="entry name" value="Homeobox_KN"/>
    <property type="match status" value="1"/>
</dbReference>
<dbReference type="Proteomes" id="UP000269539">
    <property type="component" value="Unassembled WGS sequence"/>
</dbReference>
<name>A0A3M7E4Y0_HORWE</name>
<dbReference type="InterPro" id="IPR009057">
    <property type="entry name" value="Homeodomain-like_sf"/>
</dbReference>
<dbReference type="GO" id="GO:0005634">
    <property type="term" value="C:nucleus"/>
    <property type="evidence" value="ECO:0007669"/>
    <property type="project" value="UniProtKB-SubCell"/>
</dbReference>
<evidence type="ECO:0000256" key="3">
    <source>
        <dbReference type="ARBA" id="ARBA00023242"/>
    </source>
</evidence>
<dbReference type="PROSITE" id="PS50071">
    <property type="entry name" value="HOMEOBOX_2"/>
    <property type="match status" value="1"/>
</dbReference>
<feature type="DNA-binding region" description="Homeobox" evidence="4">
    <location>
        <begin position="347"/>
        <end position="428"/>
    </location>
</feature>
<feature type="compositionally biased region" description="Polar residues" evidence="5">
    <location>
        <begin position="55"/>
        <end position="74"/>
    </location>
</feature>
<dbReference type="CDD" id="cd00086">
    <property type="entry name" value="homeodomain"/>
    <property type="match status" value="1"/>
</dbReference>
<dbReference type="InterPro" id="IPR008422">
    <property type="entry name" value="KN_HD"/>
</dbReference>
<dbReference type="SMART" id="SM00389">
    <property type="entry name" value="HOX"/>
    <property type="match status" value="1"/>
</dbReference>